<evidence type="ECO:0000256" key="1">
    <source>
        <dbReference type="SAM" id="SignalP"/>
    </source>
</evidence>
<gene>
    <name evidence="2" type="ORF">B0T10DRAFT_111057</name>
</gene>
<reference evidence="2 3" key="1">
    <citation type="journal article" date="2021" name="Nat. Commun.">
        <title>Genetic determinants of endophytism in the Arabidopsis root mycobiome.</title>
        <authorList>
            <person name="Mesny F."/>
            <person name="Miyauchi S."/>
            <person name="Thiergart T."/>
            <person name="Pickel B."/>
            <person name="Atanasova L."/>
            <person name="Karlsson M."/>
            <person name="Huettel B."/>
            <person name="Barry K.W."/>
            <person name="Haridas S."/>
            <person name="Chen C."/>
            <person name="Bauer D."/>
            <person name="Andreopoulos W."/>
            <person name="Pangilinan J."/>
            <person name="LaButti K."/>
            <person name="Riley R."/>
            <person name="Lipzen A."/>
            <person name="Clum A."/>
            <person name="Drula E."/>
            <person name="Henrissat B."/>
            <person name="Kohler A."/>
            <person name="Grigoriev I.V."/>
            <person name="Martin F.M."/>
            <person name="Hacquard S."/>
        </authorList>
    </citation>
    <scope>NUCLEOTIDE SEQUENCE [LARGE SCALE GENOMIC DNA]</scope>
    <source>
        <strain evidence="2 3">MPI-CAGE-CH-0241</strain>
    </source>
</reference>
<feature type="chain" id="PRO_5040211766" evidence="1">
    <location>
        <begin position="17"/>
        <end position="206"/>
    </location>
</feature>
<organism evidence="2 3">
    <name type="scientific">Thelonectria olida</name>
    <dbReference type="NCBI Taxonomy" id="1576542"/>
    <lineage>
        <taxon>Eukaryota</taxon>
        <taxon>Fungi</taxon>
        <taxon>Dikarya</taxon>
        <taxon>Ascomycota</taxon>
        <taxon>Pezizomycotina</taxon>
        <taxon>Sordariomycetes</taxon>
        <taxon>Hypocreomycetidae</taxon>
        <taxon>Hypocreales</taxon>
        <taxon>Nectriaceae</taxon>
        <taxon>Thelonectria</taxon>
    </lineage>
</organism>
<evidence type="ECO:0000313" key="2">
    <source>
        <dbReference type="EMBL" id="KAH6898484.1"/>
    </source>
</evidence>
<keyword evidence="1" id="KW-0732">Signal</keyword>
<evidence type="ECO:0000313" key="3">
    <source>
        <dbReference type="Proteomes" id="UP000777438"/>
    </source>
</evidence>
<proteinExistence type="predicted"/>
<keyword evidence="3" id="KW-1185">Reference proteome</keyword>
<dbReference type="Proteomes" id="UP000777438">
    <property type="component" value="Unassembled WGS sequence"/>
</dbReference>
<comment type="caution">
    <text evidence="2">The sequence shown here is derived from an EMBL/GenBank/DDBJ whole genome shotgun (WGS) entry which is preliminary data.</text>
</comment>
<feature type="non-terminal residue" evidence="2">
    <location>
        <position position="1"/>
    </location>
</feature>
<name>A0A9P8WGJ2_9HYPO</name>
<accession>A0A9P8WGJ2</accession>
<protein>
    <submittedName>
        <fullName evidence="2">Uncharacterized protein</fullName>
    </submittedName>
</protein>
<dbReference type="AlphaFoldDB" id="A0A9P8WGJ2"/>
<dbReference type="EMBL" id="JAGPYM010000002">
    <property type="protein sequence ID" value="KAH6898484.1"/>
    <property type="molecule type" value="Genomic_DNA"/>
</dbReference>
<feature type="signal peptide" evidence="1">
    <location>
        <begin position="1"/>
        <end position="16"/>
    </location>
</feature>
<sequence length="206" mass="23354">LLFFFIFFLSYTKDDGIVSAVRTRHALRCSQYIKTFQIISRYRLLYERIVFLSSVLRQVFVDQDGWVKSKHACKKFTAINLTRIFSDQHAKEIMAVLSPMIYAKRIRWAVCWANGQDESENEAKPSQGTRSDELSEVTLTTEVTGLKTFQPSMGCLQRSSGAPQHLDPGGLWMSGVGACIGLDRSPAFRMARTDKASERGEVERTV</sequence>